<dbReference type="PANTHER" id="PTHR47892:SF1">
    <property type="entry name" value="UNIVERSAL STRESS PROTEIN E"/>
    <property type="match status" value="1"/>
</dbReference>
<comment type="caution">
    <text evidence="6">The sequence shown here is derived from an EMBL/GenBank/DDBJ whole genome shotgun (WGS) entry which is preliminary data.</text>
</comment>
<dbReference type="InterPro" id="IPR006016">
    <property type="entry name" value="UspA"/>
</dbReference>
<organism evidence="6 7">
    <name type="scientific">Marinomonas ushuaiensis DSM 15871</name>
    <dbReference type="NCBI Taxonomy" id="1122207"/>
    <lineage>
        <taxon>Bacteria</taxon>
        <taxon>Pseudomonadati</taxon>
        <taxon>Pseudomonadota</taxon>
        <taxon>Gammaproteobacteria</taxon>
        <taxon>Oceanospirillales</taxon>
        <taxon>Oceanospirillaceae</taxon>
        <taxon>Marinomonas</taxon>
    </lineage>
</organism>
<feature type="domain" description="UspA" evidence="5">
    <location>
        <begin position="4"/>
        <end position="140"/>
    </location>
</feature>
<dbReference type="InterPro" id="IPR006015">
    <property type="entry name" value="Universal_stress_UspA"/>
</dbReference>
<keyword evidence="3" id="KW-0963">Cytoplasm</keyword>
<reference evidence="6 7" key="1">
    <citation type="submission" date="2014-01" db="EMBL/GenBank/DDBJ databases">
        <title>Marinomonas ushuaiensis DSM 15871 Genome Sequencing.</title>
        <authorList>
            <person name="Lai Q."/>
            <person name="Shao Z.S."/>
        </authorList>
    </citation>
    <scope>NUCLEOTIDE SEQUENCE [LARGE SCALE GENOMIC DNA]</scope>
    <source>
        <strain evidence="6 7">DSM 15871</strain>
    </source>
</reference>
<evidence type="ECO:0000256" key="4">
    <source>
        <dbReference type="ARBA" id="ARBA00037131"/>
    </source>
</evidence>
<sequence>MQEFNNIVYVLDGESNTLSLSFVQAINLAKTNQANLTLLKIHPDVKAAGFLNLTDDDFKAKVLAHEKDILNETVSSLDKMLNATVEVRFGKKYVEVIRAVQEKKYDLVIKETEGVDWLDRIFGSDDMHLLRKCPCPVWLMKKNKKSENKDKHIIAAIDFSYEFESDSRESNYELNQTILELSSLLALSEMATLHVVNAYDVPHAGFIGLWVDQPDKVEKDLFEHEYKKCRQQMNIMMEALKQKLGDETFQFLSPKIHILQGAPDRELPKLASDLEADLLVMGTVGRSGVAGVIIGNTAETILSQIKCSVLAVKPDGFLSPISVSTIK</sequence>
<comment type="function">
    <text evidence="4">Required for resistance to DNA-damaging agents.</text>
</comment>
<comment type="subcellular location">
    <subcellularLocation>
        <location evidence="1">Cytoplasm</location>
    </subcellularLocation>
</comment>
<comment type="similarity">
    <text evidence="2">Belongs to the universal stress protein A family.</text>
</comment>
<dbReference type="RefSeq" id="WP_036162932.1">
    <property type="nucleotide sequence ID" value="NZ_JAMB01000011.1"/>
</dbReference>
<dbReference type="GO" id="GO:0005737">
    <property type="term" value="C:cytoplasm"/>
    <property type="evidence" value="ECO:0007669"/>
    <property type="project" value="UniProtKB-SubCell"/>
</dbReference>
<dbReference type="Pfam" id="PF00582">
    <property type="entry name" value="Usp"/>
    <property type="match status" value="2"/>
</dbReference>
<protein>
    <submittedName>
        <fullName evidence="6">Universal stress protein UspA</fullName>
    </submittedName>
</protein>
<dbReference type="Gene3D" id="3.40.50.12370">
    <property type="match status" value="1"/>
</dbReference>
<dbReference type="PANTHER" id="PTHR47892">
    <property type="entry name" value="UNIVERSAL STRESS PROTEIN E"/>
    <property type="match status" value="1"/>
</dbReference>
<dbReference type="AlphaFoldDB" id="X7E2F5"/>
<gene>
    <name evidence="6" type="ORF">MUS1_04205</name>
</gene>
<proteinExistence type="inferred from homology"/>
<evidence type="ECO:0000313" key="7">
    <source>
        <dbReference type="Proteomes" id="UP000054058"/>
    </source>
</evidence>
<feature type="domain" description="UspA" evidence="5">
    <location>
        <begin position="180"/>
        <end position="313"/>
    </location>
</feature>
<dbReference type="OrthoDB" id="239260at2"/>
<keyword evidence="7" id="KW-1185">Reference proteome</keyword>
<dbReference type="eggNOG" id="COG0589">
    <property type="taxonomic scope" value="Bacteria"/>
</dbReference>
<dbReference type="SUPFAM" id="SSF52402">
    <property type="entry name" value="Adenine nucleotide alpha hydrolases-like"/>
    <property type="match status" value="2"/>
</dbReference>
<name>X7E2F5_9GAMM</name>
<evidence type="ECO:0000256" key="2">
    <source>
        <dbReference type="ARBA" id="ARBA00008791"/>
    </source>
</evidence>
<dbReference type="Proteomes" id="UP000054058">
    <property type="component" value="Unassembled WGS sequence"/>
</dbReference>
<evidence type="ECO:0000259" key="5">
    <source>
        <dbReference type="Pfam" id="PF00582"/>
    </source>
</evidence>
<accession>X7E2F5</accession>
<evidence type="ECO:0000256" key="3">
    <source>
        <dbReference type="ARBA" id="ARBA00022490"/>
    </source>
</evidence>
<dbReference type="STRING" id="1122207.MUS1_04205"/>
<dbReference type="PRINTS" id="PR01438">
    <property type="entry name" value="UNVRSLSTRESS"/>
</dbReference>
<dbReference type="EMBL" id="JAMB01000011">
    <property type="protein sequence ID" value="ETX10040.1"/>
    <property type="molecule type" value="Genomic_DNA"/>
</dbReference>
<dbReference type="PATRIC" id="fig|1122207.3.peg.2459"/>
<evidence type="ECO:0000313" key="6">
    <source>
        <dbReference type="EMBL" id="ETX10040.1"/>
    </source>
</evidence>
<evidence type="ECO:0000256" key="1">
    <source>
        <dbReference type="ARBA" id="ARBA00004496"/>
    </source>
</evidence>
<dbReference type="CDD" id="cd00293">
    <property type="entry name" value="USP-like"/>
    <property type="match status" value="1"/>
</dbReference>